<dbReference type="AlphaFoldDB" id="A0A9Q0C476"/>
<sequence length="402" mass="45260">MAVVIREYDPTKDRLGAEEVDRVCEVGPSGTMSLYTDHLGEPLARIRNSPTYLMLVAETTGPTKQIVGLVRGTVKMVTCGKKTKRGAKISSPIYTKVGYILGLRIHPSNRRMGIGLLLVRRMEEWFKEKGAEYSYMATEKDNEASVRLFTGRCGYTKFRTPSILVHPVYAHRRHISRHVSIIQLSLSDAEALYRARFALTEFFPRDIDKVLANPLTVGTFLAVSENDYQWPGIEAFLKNTPESWAVVSVWDLDSVFRLELRGAPALWRGVAAVSRAVDRMAPWLNVPAIPNIFRSFGAWFMYGLGREGTKKARMVRSLCAYVHNKARGRVSVLATEVAASDPVRKAIPKWKRLSCDEDLWCLKRLGEEYSDGEVGDWTKSTPGSTIFVDPREAFKNVSFFLA</sequence>
<dbReference type="Proteomes" id="UP001151287">
    <property type="component" value="Unassembled WGS sequence"/>
</dbReference>
<dbReference type="GO" id="GO:0016747">
    <property type="term" value="F:acyltransferase activity, transferring groups other than amino-acyl groups"/>
    <property type="evidence" value="ECO:0007669"/>
    <property type="project" value="InterPro"/>
</dbReference>
<dbReference type="SUPFAM" id="SSF55729">
    <property type="entry name" value="Acyl-CoA N-acyltransferases (Nat)"/>
    <property type="match status" value="1"/>
</dbReference>
<dbReference type="EMBL" id="JAMQYH010000005">
    <property type="protein sequence ID" value="KAJ1686978.1"/>
    <property type="molecule type" value="Genomic_DNA"/>
</dbReference>
<evidence type="ECO:0000313" key="2">
    <source>
        <dbReference type="EMBL" id="KAJ1686978.1"/>
    </source>
</evidence>
<comment type="caution">
    <text evidence="2">The sequence shown here is derived from an EMBL/GenBank/DDBJ whole genome shotgun (WGS) entry which is preliminary data.</text>
</comment>
<dbReference type="InterPro" id="IPR000182">
    <property type="entry name" value="GNAT_dom"/>
</dbReference>
<accession>A0A9Q0C476</accession>
<dbReference type="PANTHER" id="PTHR47370">
    <property type="entry name" value="ACYL-COA N-ACYLTRANSFERASES (NAT) SUPERFAMILY PROTEIN"/>
    <property type="match status" value="1"/>
</dbReference>
<gene>
    <name evidence="2" type="ORF">LUZ63_018368</name>
</gene>
<reference evidence="2" key="1">
    <citation type="journal article" date="2022" name="Cell">
        <title>Repeat-based holocentromeres influence genome architecture and karyotype evolution.</title>
        <authorList>
            <person name="Hofstatter P.G."/>
            <person name="Thangavel G."/>
            <person name="Lux T."/>
            <person name="Neumann P."/>
            <person name="Vondrak T."/>
            <person name="Novak P."/>
            <person name="Zhang M."/>
            <person name="Costa L."/>
            <person name="Castellani M."/>
            <person name="Scott A."/>
            <person name="Toegelov H."/>
            <person name="Fuchs J."/>
            <person name="Mata-Sucre Y."/>
            <person name="Dias Y."/>
            <person name="Vanzela A.L.L."/>
            <person name="Huettel B."/>
            <person name="Almeida C.C.S."/>
            <person name="Simkova H."/>
            <person name="Souza G."/>
            <person name="Pedrosa-Harand A."/>
            <person name="Macas J."/>
            <person name="Mayer K.F.X."/>
            <person name="Houben A."/>
            <person name="Marques A."/>
        </authorList>
    </citation>
    <scope>NUCLEOTIDE SEQUENCE</scope>
    <source>
        <strain evidence="2">RhyBre1mFocal</strain>
    </source>
</reference>
<dbReference type="InterPro" id="IPR016181">
    <property type="entry name" value="Acyl_CoA_acyltransferase"/>
</dbReference>
<dbReference type="Gene3D" id="3.40.630.30">
    <property type="match status" value="1"/>
</dbReference>
<name>A0A9Q0C476_9POAL</name>
<proteinExistence type="predicted"/>
<dbReference type="Pfam" id="PF00583">
    <property type="entry name" value="Acetyltransf_1"/>
    <property type="match status" value="1"/>
</dbReference>
<organism evidence="2 3">
    <name type="scientific">Rhynchospora breviuscula</name>
    <dbReference type="NCBI Taxonomy" id="2022672"/>
    <lineage>
        <taxon>Eukaryota</taxon>
        <taxon>Viridiplantae</taxon>
        <taxon>Streptophyta</taxon>
        <taxon>Embryophyta</taxon>
        <taxon>Tracheophyta</taxon>
        <taxon>Spermatophyta</taxon>
        <taxon>Magnoliopsida</taxon>
        <taxon>Liliopsida</taxon>
        <taxon>Poales</taxon>
        <taxon>Cyperaceae</taxon>
        <taxon>Cyperoideae</taxon>
        <taxon>Rhynchosporeae</taxon>
        <taxon>Rhynchospora</taxon>
    </lineage>
</organism>
<protein>
    <recommendedName>
        <fullName evidence="1">N-acetyltransferase domain-containing protein</fullName>
    </recommendedName>
</protein>
<evidence type="ECO:0000259" key="1">
    <source>
        <dbReference type="PROSITE" id="PS51186"/>
    </source>
</evidence>
<feature type="domain" description="N-acetyltransferase" evidence="1">
    <location>
        <begin position="3"/>
        <end position="175"/>
    </location>
</feature>
<keyword evidence="3" id="KW-1185">Reference proteome</keyword>
<dbReference type="PROSITE" id="PS51186">
    <property type="entry name" value="GNAT"/>
    <property type="match status" value="1"/>
</dbReference>
<evidence type="ECO:0000313" key="3">
    <source>
        <dbReference type="Proteomes" id="UP001151287"/>
    </source>
</evidence>
<dbReference type="PANTHER" id="PTHR47370:SF10">
    <property type="entry name" value="N-ACETYLTRANSFERASE HLS1-RELATED"/>
    <property type="match status" value="1"/>
</dbReference>
<dbReference type="InterPro" id="IPR052810">
    <property type="entry name" value="Plant_NAT"/>
</dbReference>
<dbReference type="CDD" id="cd04301">
    <property type="entry name" value="NAT_SF"/>
    <property type="match status" value="1"/>
</dbReference>
<dbReference type="OrthoDB" id="41532at2759"/>